<evidence type="ECO:0000259" key="1">
    <source>
        <dbReference type="PROSITE" id="PS51340"/>
    </source>
</evidence>
<dbReference type="Gene3D" id="2.40.33.20">
    <property type="entry name" value="PK beta-barrel domain-like"/>
    <property type="match status" value="1"/>
</dbReference>
<evidence type="ECO:0000313" key="3">
    <source>
        <dbReference type="Proteomes" id="UP001500021"/>
    </source>
</evidence>
<dbReference type="InterPro" id="IPR005302">
    <property type="entry name" value="MoCF_Sase_C"/>
</dbReference>
<proteinExistence type="predicted"/>
<name>A0ABP3WLD2_9GAMM</name>
<comment type="caution">
    <text evidence="2">The sequence shown here is derived from an EMBL/GenBank/DDBJ whole genome shotgun (WGS) entry which is preliminary data.</text>
</comment>
<accession>A0ABP3WLD2</accession>
<gene>
    <name evidence="2" type="ORF">GCM10009111_24780</name>
</gene>
<protein>
    <submittedName>
        <fullName evidence="2">MOSC domain-containing protein</fullName>
    </submittedName>
</protein>
<feature type="domain" description="MOSC" evidence="1">
    <location>
        <begin position="27"/>
        <end position="163"/>
    </location>
</feature>
<keyword evidence="3" id="KW-1185">Reference proteome</keyword>
<reference evidence="3" key="1">
    <citation type="journal article" date="2019" name="Int. J. Syst. Evol. Microbiol.">
        <title>The Global Catalogue of Microorganisms (GCM) 10K type strain sequencing project: providing services to taxonomists for standard genome sequencing and annotation.</title>
        <authorList>
            <consortium name="The Broad Institute Genomics Platform"/>
            <consortium name="The Broad Institute Genome Sequencing Center for Infectious Disease"/>
            <person name="Wu L."/>
            <person name="Ma J."/>
        </authorList>
    </citation>
    <scope>NUCLEOTIDE SEQUENCE [LARGE SCALE GENOMIC DNA]</scope>
    <source>
        <strain evidence="3">JCM 15608</strain>
    </source>
</reference>
<dbReference type="RefSeq" id="WP_343817826.1">
    <property type="nucleotide sequence ID" value="NZ_BAAAFA010000008.1"/>
</dbReference>
<dbReference type="PROSITE" id="PS51340">
    <property type="entry name" value="MOSC"/>
    <property type="match status" value="1"/>
</dbReference>
<dbReference type="Pfam" id="PF03473">
    <property type="entry name" value="MOSC"/>
    <property type="match status" value="1"/>
</dbReference>
<dbReference type="InterPro" id="IPR011037">
    <property type="entry name" value="Pyrv_Knase-like_insert_dom_sf"/>
</dbReference>
<organism evidence="2 3">
    <name type="scientific">Colwellia asteriadis</name>
    <dbReference type="NCBI Taxonomy" id="517723"/>
    <lineage>
        <taxon>Bacteria</taxon>
        <taxon>Pseudomonadati</taxon>
        <taxon>Pseudomonadota</taxon>
        <taxon>Gammaproteobacteria</taxon>
        <taxon>Alteromonadales</taxon>
        <taxon>Colwelliaceae</taxon>
        <taxon>Colwellia</taxon>
    </lineage>
</organism>
<dbReference type="InterPro" id="IPR052353">
    <property type="entry name" value="Benzoxazolinone_Detox_Enz"/>
</dbReference>
<dbReference type="SUPFAM" id="SSF50800">
    <property type="entry name" value="PK beta-barrel domain-like"/>
    <property type="match status" value="1"/>
</dbReference>
<dbReference type="InterPro" id="IPR005163">
    <property type="entry name" value="Tri_helical_YiiM-like"/>
</dbReference>
<sequence length="225" mass="25606">MLSHSINALYCGVVSQCYNMQSAINKQAVLTPLYLSFTGLAGDECADKTHHGGLERALHQYPAEHYVYWREIYGNTINWQAPGMGENISTFGMTEQSVCLGDQYQWGDAIIEVSQPRSPCFKLNKRWGIERFSEKMQENHRCGWLYRVVTPGIVSVNDPLILIKRVNNPMTVDEVCKVFFGDPLNQKGLEKLSQQQTLSASWQNKVAARLTNKVVESWQFRLQGK</sequence>
<dbReference type="PANTHER" id="PTHR30212">
    <property type="entry name" value="PROTEIN YIIM"/>
    <property type="match status" value="1"/>
</dbReference>
<dbReference type="Pfam" id="PF03475">
    <property type="entry name" value="YiiM_3-alpha"/>
    <property type="match status" value="1"/>
</dbReference>
<evidence type="ECO:0000313" key="2">
    <source>
        <dbReference type="EMBL" id="GAA0819994.1"/>
    </source>
</evidence>
<dbReference type="EMBL" id="BAAAFA010000008">
    <property type="protein sequence ID" value="GAA0819994.1"/>
    <property type="molecule type" value="Genomic_DNA"/>
</dbReference>
<dbReference type="PANTHER" id="PTHR30212:SF2">
    <property type="entry name" value="PROTEIN YIIM"/>
    <property type="match status" value="1"/>
</dbReference>
<dbReference type="Proteomes" id="UP001500021">
    <property type="component" value="Unassembled WGS sequence"/>
</dbReference>